<evidence type="ECO:0000256" key="8">
    <source>
        <dbReference type="ARBA" id="ARBA00023136"/>
    </source>
</evidence>
<dbReference type="GO" id="GO:0005524">
    <property type="term" value="F:ATP binding"/>
    <property type="evidence" value="ECO:0007669"/>
    <property type="project" value="UniProtKB-KW"/>
</dbReference>
<evidence type="ECO:0000313" key="12">
    <source>
        <dbReference type="Proteomes" id="UP001461498"/>
    </source>
</evidence>
<keyword evidence="6" id="KW-0067">ATP-binding</keyword>
<dbReference type="AlphaFoldDB" id="A0AAW1DI29"/>
<dbReference type="InterPro" id="IPR027417">
    <property type="entry name" value="P-loop_NTPase"/>
</dbReference>
<feature type="transmembrane region" description="Helical" evidence="9">
    <location>
        <begin position="448"/>
        <end position="472"/>
    </location>
</feature>
<keyword evidence="4 9" id="KW-0812">Transmembrane</keyword>
<feature type="domain" description="ABC transporter" evidence="10">
    <location>
        <begin position="39"/>
        <end position="278"/>
    </location>
</feature>
<dbReference type="InterPro" id="IPR043926">
    <property type="entry name" value="ABCG_dom"/>
</dbReference>
<comment type="subcellular location">
    <subcellularLocation>
        <location evidence="1">Membrane</location>
        <topology evidence="1">Multi-pass membrane protein</topology>
    </subcellularLocation>
</comment>
<sequence>MMGESGDNAAEPGKVEELPMQIRNRMTFTRLPATEPVEIRFQDLQYRASLGFRKGTKEILHNVHGRFLPSQLIAIMGPSGAGKSTLLDVLSGYRITGVRGVVTINGRERDLDEFRRVSCYITQDDRLQPLLTVRENMKVAADLKLTARYTEMEKFAIIDEILIMLGLYDASQTRAARLSGGQKKRLSIALELVNNPLVMFLDEPTTGLDSASCLLCIQLMKQLVNQGRTIVCTIHQPSASLFQNFDHVYVLAEGECLYQGSAQNLVPYLDSVGLPCPMYHNPADYVIELACGDHGKDKILTLVNSTQNGRSIQWFVNAEQLPPTDHVEVSHKSPRLPGRLRCTSSIQDTSQLNQLGVIIKRGFIKVKRDSTLTYMRIVANLVTGVMLGLLYYNSGVDGARVLDNYNLLFSILIHHAMSTMMLTILTFPMEMSILIKEHFNRWYSLKSYYVMVNIVDIPVATFCCVMFTAIVYLMTGQPLAWNRFLTFLVLSLLVVYIAQSIGYIVGAIFNSVVNGTFAGPILIVPMMMFSGFGVNFRDIPSYLRWGTHLSFLRYSLEGYVGAIYGMDRGILPCEGLYCHYRYPDKFMYDVAMRGDVYINCIIILIIMLAVTKGAAYVLLRWKIRSLR</sequence>
<evidence type="ECO:0000313" key="11">
    <source>
        <dbReference type="EMBL" id="KAK9508110.1"/>
    </source>
</evidence>
<dbReference type="InterPro" id="IPR050352">
    <property type="entry name" value="ABCG_transporters"/>
</dbReference>
<accession>A0AAW1DI29</accession>
<dbReference type="PANTHER" id="PTHR48041">
    <property type="entry name" value="ABC TRANSPORTER G FAMILY MEMBER 28"/>
    <property type="match status" value="1"/>
</dbReference>
<evidence type="ECO:0000256" key="6">
    <source>
        <dbReference type="ARBA" id="ARBA00022840"/>
    </source>
</evidence>
<evidence type="ECO:0000256" key="2">
    <source>
        <dbReference type="ARBA" id="ARBA00005814"/>
    </source>
</evidence>
<evidence type="ECO:0000256" key="7">
    <source>
        <dbReference type="ARBA" id="ARBA00022989"/>
    </source>
</evidence>
<name>A0AAW1DI29_9HEMI</name>
<dbReference type="CDD" id="cd03213">
    <property type="entry name" value="ABCG_EPDR"/>
    <property type="match status" value="1"/>
</dbReference>
<evidence type="ECO:0000256" key="4">
    <source>
        <dbReference type="ARBA" id="ARBA00022692"/>
    </source>
</evidence>
<comment type="caution">
    <text evidence="11">The sequence shown here is derived from an EMBL/GenBank/DDBJ whole genome shotgun (WGS) entry which is preliminary data.</text>
</comment>
<keyword evidence="5" id="KW-0547">Nucleotide-binding</keyword>
<dbReference type="GO" id="GO:0005886">
    <property type="term" value="C:plasma membrane"/>
    <property type="evidence" value="ECO:0007669"/>
    <property type="project" value="TreeGrafter"/>
</dbReference>
<dbReference type="PROSITE" id="PS00211">
    <property type="entry name" value="ABC_TRANSPORTER_1"/>
    <property type="match status" value="1"/>
</dbReference>
<keyword evidence="3" id="KW-0813">Transport</keyword>
<dbReference type="SUPFAM" id="SSF52540">
    <property type="entry name" value="P-loop containing nucleoside triphosphate hydrolases"/>
    <property type="match status" value="1"/>
</dbReference>
<dbReference type="SMART" id="SM00382">
    <property type="entry name" value="AAA"/>
    <property type="match status" value="1"/>
</dbReference>
<dbReference type="InterPro" id="IPR003439">
    <property type="entry name" value="ABC_transporter-like_ATP-bd"/>
</dbReference>
<keyword evidence="12" id="KW-1185">Reference proteome</keyword>
<dbReference type="Pfam" id="PF01061">
    <property type="entry name" value="ABC2_membrane"/>
    <property type="match status" value="1"/>
</dbReference>
<dbReference type="Pfam" id="PF19055">
    <property type="entry name" value="ABC2_membrane_7"/>
    <property type="match status" value="1"/>
</dbReference>
<feature type="transmembrane region" description="Helical" evidence="9">
    <location>
        <begin position="596"/>
        <end position="619"/>
    </location>
</feature>
<dbReference type="InterPro" id="IPR013525">
    <property type="entry name" value="ABC2_TM"/>
</dbReference>
<dbReference type="GO" id="GO:0140359">
    <property type="term" value="F:ABC-type transporter activity"/>
    <property type="evidence" value="ECO:0007669"/>
    <property type="project" value="InterPro"/>
</dbReference>
<dbReference type="GO" id="GO:0016887">
    <property type="term" value="F:ATP hydrolysis activity"/>
    <property type="evidence" value="ECO:0007669"/>
    <property type="project" value="InterPro"/>
</dbReference>
<dbReference type="Proteomes" id="UP001461498">
    <property type="component" value="Unassembled WGS sequence"/>
</dbReference>
<keyword evidence="8 9" id="KW-0472">Membrane</keyword>
<feature type="transmembrane region" description="Helical" evidence="9">
    <location>
        <begin position="405"/>
        <end position="427"/>
    </location>
</feature>
<feature type="transmembrane region" description="Helical" evidence="9">
    <location>
        <begin position="484"/>
        <end position="505"/>
    </location>
</feature>
<proteinExistence type="inferred from homology"/>
<dbReference type="PROSITE" id="PS50893">
    <property type="entry name" value="ABC_TRANSPORTER_2"/>
    <property type="match status" value="1"/>
</dbReference>
<comment type="similarity">
    <text evidence="2">Belongs to the ABC transporter superfamily. ABCG family. Eye pigment precursor importer (TC 3.A.1.204) subfamily.</text>
</comment>
<evidence type="ECO:0000256" key="3">
    <source>
        <dbReference type="ARBA" id="ARBA00022448"/>
    </source>
</evidence>
<gene>
    <name evidence="11" type="ORF">O3M35_007843</name>
</gene>
<evidence type="ECO:0000256" key="9">
    <source>
        <dbReference type="SAM" id="Phobius"/>
    </source>
</evidence>
<reference evidence="11 12" key="1">
    <citation type="submission" date="2022-12" db="EMBL/GenBank/DDBJ databases">
        <title>Chromosome-level genome assembly of true bugs.</title>
        <authorList>
            <person name="Ma L."/>
            <person name="Li H."/>
        </authorList>
    </citation>
    <scope>NUCLEOTIDE SEQUENCE [LARGE SCALE GENOMIC DNA]</scope>
    <source>
        <strain evidence="11">Lab_2022b</strain>
    </source>
</reference>
<feature type="transmembrane region" description="Helical" evidence="9">
    <location>
        <begin position="374"/>
        <end position="393"/>
    </location>
</feature>
<protein>
    <recommendedName>
        <fullName evidence="10">ABC transporter domain-containing protein</fullName>
    </recommendedName>
</protein>
<dbReference type="Gene3D" id="3.40.50.300">
    <property type="entry name" value="P-loop containing nucleotide triphosphate hydrolases"/>
    <property type="match status" value="1"/>
</dbReference>
<evidence type="ECO:0000259" key="10">
    <source>
        <dbReference type="PROSITE" id="PS50893"/>
    </source>
</evidence>
<dbReference type="InterPro" id="IPR017871">
    <property type="entry name" value="ABC_transporter-like_CS"/>
</dbReference>
<dbReference type="InterPro" id="IPR003593">
    <property type="entry name" value="AAA+_ATPase"/>
</dbReference>
<dbReference type="EMBL" id="JAPXFL010000004">
    <property type="protein sequence ID" value="KAK9508110.1"/>
    <property type="molecule type" value="Genomic_DNA"/>
</dbReference>
<feature type="transmembrane region" description="Helical" evidence="9">
    <location>
        <begin position="517"/>
        <end position="536"/>
    </location>
</feature>
<organism evidence="11 12">
    <name type="scientific">Rhynocoris fuscipes</name>
    <dbReference type="NCBI Taxonomy" id="488301"/>
    <lineage>
        <taxon>Eukaryota</taxon>
        <taxon>Metazoa</taxon>
        <taxon>Ecdysozoa</taxon>
        <taxon>Arthropoda</taxon>
        <taxon>Hexapoda</taxon>
        <taxon>Insecta</taxon>
        <taxon>Pterygota</taxon>
        <taxon>Neoptera</taxon>
        <taxon>Paraneoptera</taxon>
        <taxon>Hemiptera</taxon>
        <taxon>Heteroptera</taxon>
        <taxon>Panheteroptera</taxon>
        <taxon>Cimicomorpha</taxon>
        <taxon>Reduviidae</taxon>
        <taxon>Harpactorinae</taxon>
        <taxon>Harpactorini</taxon>
        <taxon>Rhynocoris</taxon>
    </lineage>
</organism>
<dbReference type="PANTHER" id="PTHR48041:SF26">
    <property type="entry name" value="FI22810P1"/>
    <property type="match status" value="1"/>
</dbReference>
<evidence type="ECO:0000256" key="1">
    <source>
        <dbReference type="ARBA" id="ARBA00004141"/>
    </source>
</evidence>
<keyword evidence="7 9" id="KW-1133">Transmembrane helix</keyword>
<dbReference type="FunFam" id="3.40.50.300:FF:001077">
    <property type="entry name" value="Uncharacterized protein, isoform A"/>
    <property type="match status" value="1"/>
</dbReference>
<dbReference type="Pfam" id="PF00005">
    <property type="entry name" value="ABC_tran"/>
    <property type="match status" value="1"/>
</dbReference>
<evidence type="ECO:0000256" key="5">
    <source>
        <dbReference type="ARBA" id="ARBA00022741"/>
    </source>
</evidence>